<evidence type="ECO:0000313" key="2">
    <source>
        <dbReference type="Proteomes" id="UP000037146"/>
    </source>
</evidence>
<sequence>MSIAKHFPILFIQRITYLDAGRPLEFIRLKENDISFIKANQQRVFFPSLLLVRLIFALFP</sequence>
<organism evidence="1 2">
    <name type="scientific">Peribacillus loiseleuriae</name>
    <dbReference type="NCBI Taxonomy" id="1679170"/>
    <lineage>
        <taxon>Bacteria</taxon>
        <taxon>Bacillati</taxon>
        <taxon>Bacillota</taxon>
        <taxon>Bacilli</taxon>
        <taxon>Bacillales</taxon>
        <taxon>Bacillaceae</taxon>
        <taxon>Peribacillus</taxon>
    </lineage>
</organism>
<dbReference type="Proteomes" id="UP000037146">
    <property type="component" value="Unassembled WGS sequence"/>
</dbReference>
<proteinExistence type="predicted"/>
<gene>
    <name evidence="1" type="ORF">AC625_06000</name>
</gene>
<protein>
    <submittedName>
        <fullName evidence="1">Uncharacterized protein</fullName>
    </submittedName>
</protein>
<dbReference type="AlphaFoldDB" id="A0A0K9GR43"/>
<dbReference type="STRING" id="1679170.AC625_06000"/>
<evidence type="ECO:0000313" key="1">
    <source>
        <dbReference type="EMBL" id="KMY49125.1"/>
    </source>
</evidence>
<dbReference type="EMBL" id="LFZW01000001">
    <property type="protein sequence ID" value="KMY49125.1"/>
    <property type="molecule type" value="Genomic_DNA"/>
</dbReference>
<reference evidence="2" key="1">
    <citation type="submission" date="2015-07" db="EMBL/GenBank/DDBJ databases">
        <title>Genome sequencing project for genomic taxonomy and phylogenomics of Bacillus-like bacteria.</title>
        <authorList>
            <person name="Liu B."/>
            <person name="Wang J."/>
            <person name="Zhu Y."/>
            <person name="Liu G."/>
            <person name="Chen Q."/>
            <person name="Chen Z."/>
            <person name="Lan J."/>
            <person name="Che J."/>
            <person name="Ge C."/>
            <person name="Shi H."/>
            <person name="Pan Z."/>
            <person name="Liu X."/>
        </authorList>
    </citation>
    <scope>NUCLEOTIDE SEQUENCE [LARGE SCALE GENOMIC DNA]</scope>
    <source>
        <strain evidence="2">FJAT-27997</strain>
    </source>
</reference>
<accession>A0A0K9GR43</accession>
<comment type="caution">
    <text evidence="1">The sequence shown here is derived from an EMBL/GenBank/DDBJ whole genome shotgun (WGS) entry which is preliminary data.</text>
</comment>
<keyword evidence="2" id="KW-1185">Reference proteome</keyword>
<name>A0A0K9GR43_9BACI</name>
<dbReference type="PATRIC" id="fig|1679170.3.peg.1282"/>